<reference evidence="1 2" key="1">
    <citation type="journal article" date="2021" name="Sci. Rep.">
        <title>Genome sequencing of the multicellular alga Astrephomene provides insights into convergent evolution of germ-soma differentiation.</title>
        <authorList>
            <person name="Yamashita S."/>
            <person name="Yamamoto K."/>
            <person name="Matsuzaki R."/>
            <person name="Suzuki S."/>
            <person name="Yamaguchi H."/>
            <person name="Hirooka S."/>
            <person name="Minakuchi Y."/>
            <person name="Miyagishima S."/>
            <person name="Kawachi M."/>
            <person name="Toyoda A."/>
            <person name="Nozaki H."/>
        </authorList>
    </citation>
    <scope>NUCLEOTIDE SEQUENCE [LARGE SCALE GENOMIC DNA]</scope>
    <source>
        <strain evidence="1 2">NIES-4017</strain>
    </source>
</reference>
<keyword evidence="2" id="KW-1185">Reference proteome</keyword>
<organism evidence="1 2">
    <name type="scientific">Astrephomene gubernaculifera</name>
    <dbReference type="NCBI Taxonomy" id="47775"/>
    <lineage>
        <taxon>Eukaryota</taxon>
        <taxon>Viridiplantae</taxon>
        <taxon>Chlorophyta</taxon>
        <taxon>core chlorophytes</taxon>
        <taxon>Chlorophyceae</taxon>
        <taxon>CS clade</taxon>
        <taxon>Chlamydomonadales</taxon>
        <taxon>Astrephomenaceae</taxon>
        <taxon>Astrephomene</taxon>
    </lineage>
</organism>
<dbReference type="EMBL" id="BMAR01000051">
    <property type="protein sequence ID" value="GFR51564.1"/>
    <property type="molecule type" value="Genomic_DNA"/>
</dbReference>
<accession>A0AAD3E2T2</accession>
<dbReference type="Proteomes" id="UP001054857">
    <property type="component" value="Unassembled WGS sequence"/>
</dbReference>
<dbReference type="AlphaFoldDB" id="A0AAD3E2T2"/>
<sequence>MMVSLASSGQEERGLSDILHKLSILAIDALVDELEKQGSLSAFRLASRGLRDIADASVRHARLTFRREDWQPHEEGQLPSLARWPRCSSVCLIYSHWDLHEPVGVLDAASLLSSAFAGLPLEARNRIHKLELDGDTTDMQDPGAVLASLLHHLPALRELEAPHLFPCFPALPRTSATFPLPYSGVPGTPLRV</sequence>
<evidence type="ECO:0000313" key="2">
    <source>
        <dbReference type="Proteomes" id="UP001054857"/>
    </source>
</evidence>
<comment type="caution">
    <text evidence="1">The sequence shown here is derived from an EMBL/GenBank/DDBJ whole genome shotgun (WGS) entry which is preliminary data.</text>
</comment>
<proteinExistence type="predicted"/>
<protein>
    <submittedName>
        <fullName evidence="1">Uncharacterized protein</fullName>
    </submittedName>
</protein>
<name>A0AAD3E2T2_9CHLO</name>
<evidence type="ECO:0000313" key="1">
    <source>
        <dbReference type="EMBL" id="GFR51564.1"/>
    </source>
</evidence>
<gene>
    <name evidence="1" type="ORF">Agub_g13984</name>
</gene>